<organism evidence="3 4">
    <name type="scientific">Naematelia encephala</name>
    <dbReference type="NCBI Taxonomy" id="71784"/>
    <lineage>
        <taxon>Eukaryota</taxon>
        <taxon>Fungi</taxon>
        <taxon>Dikarya</taxon>
        <taxon>Basidiomycota</taxon>
        <taxon>Agaricomycotina</taxon>
        <taxon>Tremellomycetes</taxon>
        <taxon>Tremellales</taxon>
        <taxon>Naemateliaceae</taxon>
        <taxon>Naematelia</taxon>
    </lineage>
</organism>
<dbReference type="EMBL" id="MCFC01000001">
    <property type="protein sequence ID" value="ORY35698.1"/>
    <property type="molecule type" value="Genomic_DNA"/>
</dbReference>
<protein>
    <submittedName>
        <fullName evidence="3">Uncharacterized protein</fullName>
    </submittedName>
</protein>
<keyword evidence="1" id="KW-0175">Coiled coil</keyword>
<gene>
    <name evidence="3" type="ORF">BCR39DRAFT_28368</name>
</gene>
<dbReference type="OrthoDB" id="21617at2759"/>
<evidence type="ECO:0000256" key="1">
    <source>
        <dbReference type="SAM" id="Coils"/>
    </source>
</evidence>
<reference evidence="3 4" key="1">
    <citation type="submission" date="2016-07" db="EMBL/GenBank/DDBJ databases">
        <title>Pervasive Adenine N6-methylation of Active Genes in Fungi.</title>
        <authorList>
            <consortium name="DOE Joint Genome Institute"/>
            <person name="Mondo S.J."/>
            <person name="Dannebaum R.O."/>
            <person name="Kuo R.C."/>
            <person name="Labutti K."/>
            <person name="Haridas S."/>
            <person name="Kuo A."/>
            <person name="Salamov A."/>
            <person name="Ahrendt S.R."/>
            <person name="Lipzen A."/>
            <person name="Sullivan W."/>
            <person name="Andreopoulos W.B."/>
            <person name="Clum A."/>
            <person name="Lindquist E."/>
            <person name="Daum C."/>
            <person name="Ramamoorthy G.K."/>
            <person name="Gryganskyi A."/>
            <person name="Culley D."/>
            <person name="Magnuson J.K."/>
            <person name="James T.Y."/>
            <person name="O'Malley M.A."/>
            <person name="Stajich J.E."/>
            <person name="Spatafora J.W."/>
            <person name="Visel A."/>
            <person name="Grigoriev I.V."/>
        </authorList>
    </citation>
    <scope>NUCLEOTIDE SEQUENCE [LARGE SCALE GENOMIC DNA]</scope>
    <source>
        <strain evidence="3 4">68-887.2</strain>
    </source>
</reference>
<accession>A0A1Y2BLQ5</accession>
<proteinExistence type="predicted"/>
<feature type="region of interest" description="Disordered" evidence="2">
    <location>
        <begin position="1"/>
        <end position="130"/>
    </location>
</feature>
<dbReference type="Proteomes" id="UP000193986">
    <property type="component" value="Unassembled WGS sequence"/>
</dbReference>
<dbReference type="AlphaFoldDB" id="A0A1Y2BLQ5"/>
<evidence type="ECO:0000256" key="2">
    <source>
        <dbReference type="SAM" id="MobiDB-lite"/>
    </source>
</evidence>
<comment type="caution">
    <text evidence="3">The sequence shown here is derived from an EMBL/GenBank/DDBJ whole genome shotgun (WGS) entry which is preliminary data.</text>
</comment>
<evidence type="ECO:0000313" key="3">
    <source>
        <dbReference type="EMBL" id="ORY35698.1"/>
    </source>
</evidence>
<sequence>MSFRDQSSSVSSLLEQLRATTTPSTVIPQSTVPSKRQLDDLLSSLNQPAPAPAPASSTQSAFLGARRNLIEPFGPVSNQPQPPPRQFYSTPSDDVERENAVAGPSSLRSSEKLSRGKKHPRDRRDEEGYAEMSFAKALPILTELLSEEEFKRELRRIKAEQNALERRLWAKQEKLKADHEKQVQSERDLAKISNRPLAPDKPAEWTRALKVLLAEMHRDRVLPSFDGLALRHRQRLEELGVPGLGGGAQLDEKARERVKRIMDVLEASLED</sequence>
<dbReference type="InParanoid" id="A0A1Y2BLQ5"/>
<keyword evidence="4" id="KW-1185">Reference proteome</keyword>
<evidence type="ECO:0000313" key="4">
    <source>
        <dbReference type="Proteomes" id="UP000193986"/>
    </source>
</evidence>
<feature type="coiled-coil region" evidence="1">
    <location>
        <begin position="147"/>
        <end position="174"/>
    </location>
</feature>
<feature type="compositionally biased region" description="Polar residues" evidence="2">
    <location>
        <begin position="18"/>
        <end position="34"/>
    </location>
</feature>
<name>A0A1Y2BLQ5_9TREE</name>